<keyword evidence="2" id="KW-1185">Reference proteome</keyword>
<dbReference type="Proteomes" id="UP001454036">
    <property type="component" value="Unassembled WGS sequence"/>
</dbReference>
<comment type="caution">
    <text evidence="1">The sequence shown here is derived from an EMBL/GenBank/DDBJ whole genome shotgun (WGS) entry which is preliminary data.</text>
</comment>
<organism evidence="1 2">
    <name type="scientific">Lithospermum erythrorhizon</name>
    <name type="common">Purple gromwell</name>
    <name type="synonym">Lithospermum officinale var. erythrorhizon</name>
    <dbReference type="NCBI Taxonomy" id="34254"/>
    <lineage>
        <taxon>Eukaryota</taxon>
        <taxon>Viridiplantae</taxon>
        <taxon>Streptophyta</taxon>
        <taxon>Embryophyta</taxon>
        <taxon>Tracheophyta</taxon>
        <taxon>Spermatophyta</taxon>
        <taxon>Magnoliopsida</taxon>
        <taxon>eudicotyledons</taxon>
        <taxon>Gunneridae</taxon>
        <taxon>Pentapetalae</taxon>
        <taxon>asterids</taxon>
        <taxon>lamiids</taxon>
        <taxon>Boraginales</taxon>
        <taxon>Boraginaceae</taxon>
        <taxon>Boraginoideae</taxon>
        <taxon>Lithospermeae</taxon>
        <taxon>Lithospermum</taxon>
    </lineage>
</organism>
<dbReference type="AlphaFoldDB" id="A0AAV3RJD3"/>
<accession>A0AAV3RJD3</accession>
<protein>
    <submittedName>
        <fullName evidence="1">Uncharacterized protein</fullName>
    </submittedName>
</protein>
<sequence length="145" mass="17115">MRFSYKGREMVITRELVTLVKIGRKRRNQDSKRNFCSYWNKTKSILQMEVQLEVLPLWKEATYSPVLLKRIWERTKQIHSIQDAVGEEEMKDSIFISQSKYAKNIVKKFGLETSKPKRTPLATHVKVTTDENRKSVEVSGYWSMV</sequence>
<evidence type="ECO:0000313" key="1">
    <source>
        <dbReference type="EMBL" id="GAA0175128.1"/>
    </source>
</evidence>
<gene>
    <name evidence="1" type="ORF">LIER_28368</name>
</gene>
<name>A0AAV3RJD3_LITER</name>
<evidence type="ECO:0000313" key="2">
    <source>
        <dbReference type="Proteomes" id="UP001454036"/>
    </source>
</evidence>
<dbReference type="EMBL" id="BAABME010009417">
    <property type="protein sequence ID" value="GAA0175128.1"/>
    <property type="molecule type" value="Genomic_DNA"/>
</dbReference>
<proteinExistence type="predicted"/>
<reference evidence="1 2" key="1">
    <citation type="submission" date="2024-01" db="EMBL/GenBank/DDBJ databases">
        <title>The complete chloroplast genome sequence of Lithospermum erythrorhizon: insights into the phylogenetic relationship among Boraginaceae species and the maternal lineages of purple gromwells.</title>
        <authorList>
            <person name="Okada T."/>
            <person name="Watanabe K."/>
        </authorList>
    </citation>
    <scope>NUCLEOTIDE SEQUENCE [LARGE SCALE GENOMIC DNA]</scope>
</reference>